<proteinExistence type="predicted"/>
<accession>A0A4Y8LPT7</accession>
<name>A0A4Y8LPT7_9BACL</name>
<keyword evidence="2" id="KW-1185">Reference proteome</keyword>
<organism evidence="1 2">
    <name type="scientific">Cohnella luojiensis</name>
    <dbReference type="NCBI Taxonomy" id="652876"/>
    <lineage>
        <taxon>Bacteria</taxon>
        <taxon>Bacillati</taxon>
        <taxon>Bacillota</taxon>
        <taxon>Bacilli</taxon>
        <taxon>Bacillales</taxon>
        <taxon>Paenibacillaceae</taxon>
        <taxon>Cohnella</taxon>
    </lineage>
</organism>
<comment type="caution">
    <text evidence="1">The sequence shown here is derived from an EMBL/GenBank/DDBJ whole genome shotgun (WGS) entry which is preliminary data.</text>
</comment>
<dbReference type="InterPro" id="IPR022513">
    <property type="entry name" value="TOMM_pelo"/>
</dbReference>
<sequence length="78" mass="8770">MSVESLKIQIIKKAWEDDSFKQNLLIKPKKAIKEAFGVDIPDGIELKVVEESPSLYYLTLPPKPEDVADGESSPNIVW</sequence>
<dbReference type="Gene3D" id="3.90.330.10">
    <property type="entry name" value="Nitrile hydratase alpha /Thiocyanate hydrolase gamma"/>
    <property type="match status" value="1"/>
</dbReference>
<protein>
    <submittedName>
        <fullName evidence="1">NHLP leader peptide family natural product</fullName>
    </submittedName>
</protein>
<dbReference type="RefSeq" id="WP_135154541.1">
    <property type="nucleotide sequence ID" value="NZ_SOMN01000055.1"/>
</dbReference>
<gene>
    <name evidence="1" type="ORF">E2980_22765</name>
</gene>
<dbReference type="EMBL" id="SOMN01000055">
    <property type="protein sequence ID" value="TFE19592.1"/>
    <property type="molecule type" value="Genomic_DNA"/>
</dbReference>
<evidence type="ECO:0000313" key="1">
    <source>
        <dbReference type="EMBL" id="TFE19592.1"/>
    </source>
</evidence>
<dbReference type="GO" id="GO:0003824">
    <property type="term" value="F:catalytic activity"/>
    <property type="evidence" value="ECO:0007669"/>
    <property type="project" value="InterPro"/>
</dbReference>
<dbReference type="AlphaFoldDB" id="A0A4Y8LPT7"/>
<dbReference type="SUPFAM" id="SSF56209">
    <property type="entry name" value="Nitrile hydratase alpha chain"/>
    <property type="match status" value="1"/>
</dbReference>
<dbReference type="Proteomes" id="UP000297900">
    <property type="component" value="Unassembled WGS sequence"/>
</dbReference>
<dbReference type="OrthoDB" id="1371078at2"/>
<dbReference type="NCBIfam" id="TIGR03793">
    <property type="entry name" value="leader_NHLP"/>
    <property type="match status" value="1"/>
</dbReference>
<dbReference type="GO" id="GO:0046914">
    <property type="term" value="F:transition metal ion binding"/>
    <property type="evidence" value="ECO:0007669"/>
    <property type="project" value="InterPro"/>
</dbReference>
<reference evidence="1 2" key="1">
    <citation type="submission" date="2019-03" db="EMBL/GenBank/DDBJ databases">
        <title>Cohnella endophytica sp. nov., a novel endophytic bacterium isolated from bark of Sonneratia apetala.</title>
        <authorList>
            <person name="Tuo L."/>
        </authorList>
    </citation>
    <scope>NUCLEOTIDE SEQUENCE [LARGE SCALE GENOMIC DNA]</scope>
    <source>
        <strain evidence="1 2">CCTCC AB 208254</strain>
    </source>
</reference>
<dbReference type="InterPro" id="IPR036648">
    <property type="entry name" value="CN_Hdrase_a/SCN_Hdrase_g_sf"/>
</dbReference>
<evidence type="ECO:0000313" key="2">
    <source>
        <dbReference type="Proteomes" id="UP000297900"/>
    </source>
</evidence>